<keyword evidence="1" id="KW-0285">Flavoprotein</keyword>
<name>A0A1U7YVX8_NICSY</name>
<dbReference type="STRING" id="4096.A0A1U7YVX8"/>
<dbReference type="InterPro" id="IPR036188">
    <property type="entry name" value="FAD/NAD-bd_sf"/>
</dbReference>
<dbReference type="PANTHER" id="PTHR43557:SF6">
    <property type="entry name" value="MONODEHYDROASCORBATE REDUCTASE, CHLOROPLASTIC_MITOCHONDRIAL"/>
    <property type="match status" value="1"/>
</dbReference>
<organism evidence="5 6">
    <name type="scientific">Nicotiana sylvestris</name>
    <name type="common">Wood tobacco</name>
    <name type="synonym">South American tobacco</name>
    <dbReference type="NCBI Taxonomy" id="4096"/>
    <lineage>
        <taxon>Eukaryota</taxon>
        <taxon>Viridiplantae</taxon>
        <taxon>Streptophyta</taxon>
        <taxon>Embryophyta</taxon>
        <taxon>Tracheophyta</taxon>
        <taxon>Spermatophyta</taxon>
        <taxon>Magnoliopsida</taxon>
        <taxon>eudicotyledons</taxon>
        <taxon>Gunneridae</taxon>
        <taxon>Pentapetalae</taxon>
        <taxon>asterids</taxon>
        <taxon>lamiids</taxon>
        <taxon>Solanales</taxon>
        <taxon>Solanaceae</taxon>
        <taxon>Nicotianoideae</taxon>
        <taxon>Nicotianeae</taxon>
        <taxon>Nicotiana</taxon>
    </lineage>
</organism>
<sequence>MILSSRVCRNCRVVEGLSRESAQIQIIFLEEHILTRLFTPSFSQKYEQLYKDNSVKFVKGAKIKHLESGPDGRVVAVKSEDGSSIETDTVVIGIGARPTISPFDVVGLNNTVNGIALWIIFPEEHLLPRLFTPSFSQKYEQLYQDNSVKFVKGAKIKHLESGPDGQVVAVKPEDGSSIEIDTVVVGIRARPAVSPFDVVGLNNTVSGIALWGLDFSCIGSERRR</sequence>
<dbReference type="PANTHER" id="PTHR43557">
    <property type="entry name" value="APOPTOSIS-INDUCING FACTOR 1"/>
    <property type="match status" value="1"/>
</dbReference>
<evidence type="ECO:0000259" key="4">
    <source>
        <dbReference type="Pfam" id="PF07992"/>
    </source>
</evidence>
<evidence type="ECO:0000313" key="6">
    <source>
        <dbReference type="RefSeq" id="XP_009802905.1"/>
    </source>
</evidence>
<evidence type="ECO:0000313" key="5">
    <source>
        <dbReference type="Proteomes" id="UP000189701"/>
    </source>
</evidence>
<accession>A0A1U7YVX8</accession>
<dbReference type="AlphaFoldDB" id="A0A1U7YVX8"/>
<dbReference type="eggNOG" id="KOG1336">
    <property type="taxonomic scope" value="Eukaryota"/>
</dbReference>
<reference evidence="6" key="2">
    <citation type="submission" date="2025-08" db="UniProtKB">
        <authorList>
            <consortium name="RefSeq"/>
        </authorList>
    </citation>
    <scope>IDENTIFICATION</scope>
    <source>
        <tissue evidence="6">Leaf</tissue>
    </source>
</reference>
<dbReference type="InterPro" id="IPR023753">
    <property type="entry name" value="FAD/NAD-binding_dom"/>
</dbReference>
<dbReference type="Proteomes" id="UP000189701">
    <property type="component" value="Unplaced"/>
</dbReference>
<feature type="domain" description="FAD/NAD(P)-binding" evidence="4">
    <location>
        <begin position="22"/>
        <end position="110"/>
    </location>
</feature>
<dbReference type="SUPFAM" id="SSF51905">
    <property type="entry name" value="FAD/NAD(P)-binding domain"/>
    <property type="match status" value="2"/>
</dbReference>
<keyword evidence="5" id="KW-1185">Reference proteome</keyword>
<dbReference type="RefSeq" id="XP_009802905.1">
    <property type="nucleotide sequence ID" value="XM_009804603.1"/>
</dbReference>
<dbReference type="GO" id="GO:0016651">
    <property type="term" value="F:oxidoreductase activity, acting on NAD(P)H"/>
    <property type="evidence" value="ECO:0007669"/>
    <property type="project" value="TreeGrafter"/>
</dbReference>
<evidence type="ECO:0000256" key="2">
    <source>
        <dbReference type="ARBA" id="ARBA00022827"/>
    </source>
</evidence>
<proteinExistence type="predicted"/>
<dbReference type="GO" id="GO:0005737">
    <property type="term" value="C:cytoplasm"/>
    <property type="evidence" value="ECO:0007669"/>
    <property type="project" value="TreeGrafter"/>
</dbReference>
<evidence type="ECO:0000256" key="3">
    <source>
        <dbReference type="ARBA" id="ARBA00023002"/>
    </source>
</evidence>
<dbReference type="InterPro" id="IPR050446">
    <property type="entry name" value="FAD-oxidoreductase/Apoptosis"/>
</dbReference>
<protein>
    <submittedName>
        <fullName evidence="6">Probable monodehydroascorbate reductase, cytoplasmic isoform 3</fullName>
    </submittedName>
</protein>
<evidence type="ECO:0000256" key="1">
    <source>
        <dbReference type="ARBA" id="ARBA00022630"/>
    </source>
</evidence>
<reference evidence="5" key="1">
    <citation type="journal article" date="2013" name="Genome Biol.">
        <title>Reference genomes and transcriptomes of Nicotiana sylvestris and Nicotiana tomentosiformis.</title>
        <authorList>
            <person name="Sierro N."/>
            <person name="Battey J.N."/>
            <person name="Ouadi S."/>
            <person name="Bovet L."/>
            <person name="Goepfert S."/>
            <person name="Bakaher N."/>
            <person name="Peitsch M.C."/>
            <person name="Ivanov N.V."/>
        </authorList>
    </citation>
    <scope>NUCLEOTIDE SEQUENCE [LARGE SCALE GENOMIC DNA]</scope>
</reference>
<dbReference type="Gene3D" id="3.50.50.60">
    <property type="entry name" value="FAD/NAD(P)-binding domain"/>
    <property type="match status" value="4"/>
</dbReference>
<keyword evidence="3" id="KW-0560">Oxidoreductase</keyword>
<dbReference type="Pfam" id="PF07992">
    <property type="entry name" value="Pyr_redox_2"/>
    <property type="match status" value="2"/>
</dbReference>
<gene>
    <name evidence="6" type="primary">LOC104248353</name>
</gene>
<keyword evidence="2" id="KW-0274">FAD</keyword>
<feature type="domain" description="FAD/NAD(P)-binding" evidence="4">
    <location>
        <begin position="123"/>
        <end position="201"/>
    </location>
</feature>